<keyword evidence="1" id="KW-0614">Plasmid</keyword>
<dbReference type="Proteomes" id="UP000078465">
    <property type="component" value="Plasmid unnamed1"/>
</dbReference>
<dbReference type="EMBL" id="CP171854">
    <property type="protein sequence ID" value="XKM43111.1"/>
    <property type="molecule type" value="Genomic_DNA"/>
</dbReference>
<evidence type="ECO:0000313" key="1">
    <source>
        <dbReference type="EMBL" id="XKM43111.1"/>
    </source>
</evidence>
<accession>A0ACD5EVE8</accession>
<reference evidence="1" key="1">
    <citation type="submission" date="2024-10" db="EMBL/GenBank/DDBJ databases">
        <title>Strain of Rhizobium-related bacteria isolated fromm roots of Vavilovia formosa.</title>
        <authorList>
            <person name="Kimeklis A."/>
            <person name="Afonin A."/>
        </authorList>
    </citation>
    <scope>NUCLEOTIDE SEQUENCE</scope>
    <source>
        <strain evidence="1">Vaf-46</strain>
    </source>
</reference>
<organism evidence="1 2">
    <name type="scientific">Rhizobium ruizarguesonis</name>
    <dbReference type="NCBI Taxonomy" id="2081791"/>
    <lineage>
        <taxon>Bacteria</taxon>
        <taxon>Pseudomonadati</taxon>
        <taxon>Pseudomonadota</taxon>
        <taxon>Alphaproteobacteria</taxon>
        <taxon>Hyphomicrobiales</taxon>
        <taxon>Rhizobiaceae</taxon>
        <taxon>Rhizobium/Agrobacterium group</taxon>
        <taxon>Rhizobium</taxon>
    </lineage>
</organism>
<proteinExistence type="predicted"/>
<protein>
    <submittedName>
        <fullName evidence="1">Copper homeostasis membrane protein CopD</fullName>
    </submittedName>
</protein>
<gene>
    <name evidence="1" type="primary">copD</name>
    <name evidence="1" type="ORF">A4U53_035685</name>
</gene>
<sequence>MCFRPTVTRPTAAIPSLSAVITPETAYIGCRFFFDIAALYLWGSSAYLWLLVSASLSGNIWTRQYWFQAIAIGCTIAATTLALPFRSAILSEDWARASDFNAMLDILSGTTIGTAWMCQAAGTAAIFLAYIAAPLRLRAATMTIAAGFLLTSLAASGHAAMNTGWLGALHRGNDIVHVLAGGAWVGALIPVAFILPRLSDRRTGRDAAKALVRFSTAGHVAVGVVLISGVANMFLIIGGLPLDWSVEYQFLLCLKILLVLSMTGLAIFNRYVLVPKLSGRHGAVAALRIGTVVEIVLALAVVGLVAWFGTLEPVAV</sequence>
<name>A0ACD5EVE8_9HYPH</name>
<evidence type="ECO:0000313" key="2">
    <source>
        <dbReference type="Proteomes" id="UP000078465"/>
    </source>
</evidence>
<geneLocation type="plasmid" evidence="1 2">
    <name>unnamed1</name>
</geneLocation>